<sequence>MSYPRYSLIRKHIITSHRCHSPAMVLYGSTYHMLP</sequence>
<name>A0A0B0MD20_GOSAR</name>
<organism evidence="1 2">
    <name type="scientific">Gossypium arboreum</name>
    <name type="common">Tree cotton</name>
    <name type="synonym">Gossypium nanking</name>
    <dbReference type="NCBI Taxonomy" id="29729"/>
    <lineage>
        <taxon>Eukaryota</taxon>
        <taxon>Viridiplantae</taxon>
        <taxon>Streptophyta</taxon>
        <taxon>Embryophyta</taxon>
        <taxon>Tracheophyta</taxon>
        <taxon>Spermatophyta</taxon>
        <taxon>Magnoliopsida</taxon>
        <taxon>eudicotyledons</taxon>
        <taxon>Gunneridae</taxon>
        <taxon>Pentapetalae</taxon>
        <taxon>rosids</taxon>
        <taxon>malvids</taxon>
        <taxon>Malvales</taxon>
        <taxon>Malvaceae</taxon>
        <taxon>Malvoideae</taxon>
        <taxon>Gossypium</taxon>
    </lineage>
</organism>
<gene>
    <name evidence="1" type="ORF">F383_17654</name>
</gene>
<dbReference type="Proteomes" id="UP000032142">
    <property type="component" value="Unassembled WGS sequence"/>
</dbReference>
<reference evidence="2" key="1">
    <citation type="submission" date="2014-09" db="EMBL/GenBank/DDBJ databases">
        <authorList>
            <person name="Mudge J."/>
            <person name="Ramaraj T."/>
            <person name="Lindquist I.E."/>
            <person name="Bharti A.K."/>
            <person name="Sundararajan A."/>
            <person name="Cameron C.T."/>
            <person name="Woodward J.E."/>
            <person name="May G.D."/>
            <person name="Brubaker C."/>
            <person name="Broadhvest J."/>
            <person name="Wilkins T.A."/>
        </authorList>
    </citation>
    <scope>NUCLEOTIDE SEQUENCE</scope>
    <source>
        <strain evidence="2">cv. AKA8401</strain>
    </source>
</reference>
<dbReference type="AlphaFoldDB" id="A0A0B0MD20"/>
<comment type="caution">
    <text evidence="1">The sequence shown here is derived from an EMBL/GenBank/DDBJ whole genome shotgun (WGS) entry which is preliminary data.</text>
</comment>
<keyword evidence="2" id="KW-1185">Reference proteome</keyword>
<protein>
    <submittedName>
        <fullName evidence="1">Uncharacterized protein</fullName>
    </submittedName>
</protein>
<evidence type="ECO:0000313" key="1">
    <source>
        <dbReference type="EMBL" id="KHG00073.1"/>
    </source>
</evidence>
<evidence type="ECO:0000313" key="2">
    <source>
        <dbReference type="Proteomes" id="UP000032142"/>
    </source>
</evidence>
<dbReference type="EMBL" id="JRRC01110252">
    <property type="protein sequence ID" value="KHG00073.1"/>
    <property type="molecule type" value="Genomic_DNA"/>
</dbReference>
<accession>A0A0B0MD20</accession>
<proteinExistence type="predicted"/>